<keyword evidence="3" id="KW-1185">Reference proteome</keyword>
<name>A0A937D7I4_9BURK</name>
<dbReference type="EMBL" id="JAEQNA010000014">
    <property type="protein sequence ID" value="MBL0423352.1"/>
    <property type="molecule type" value="Genomic_DNA"/>
</dbReference>
<evidence type="ECO:0000313" key="3">
    <source>
        <dbReference type="Proteomes" id="UP000613011"/>
    </source>
</evidence>
<dbReference type="Proteomes" id="UP000613011">
    <property type="component" value="Unassembled WGS sequence"/>
</dbReference>
<feature type="compositionally biased region" description="Low complexity" evidence="1">
    <location>
        <begin position="144"/>
        <end position="153"/>
    </location>
</feature>
<evidence type="ECO:0000313" key="2">
    <source>
        <dbReference type="EMBL" id="MBL0423352.1"/>
    </source>
</evidence>
<reference evidence="2" key="1">
    <citation type="submission" date="2021-01" db="EMBL/GenBank/DDBJ databases">
        <title>Ramlibacter sp. strain AW1 16S ribosomal RNA gene Genome sequencing and assembly.</title>
        <authorList>
            <person name="Kang M."/>
        </authorList>
    </citation>
    <scope>NUCLEOTIDE SEQUENCE</scope>
    <source>
        <strain evidence="2">AW1</strain>
    </source>
</reference>
<protein>
    <submittedName>
        <fullName evidence="2">Carbon monoxide dehydrogenase subunit G</fullName>
    </submittedName>
</protein>
<dbReference type="CDD" id="cd05018">
    <property type="entry name" value="CoxG"/>
    <property type="match status" value="1"/>
</dbReference>
<dbReference type="SUPFAM" id="SSF55961">
    <property type="entry name" value="Bet v1-like"/>
    <property type="match status" value="1"/>
</dbReference>
<dbReference type="InterPro" id="IPR010419">
    <property type="entry name" value="CO_DH_gsu"/>
</dbReference>
<dbReference type="PANTHER" id="PTHR38588">
    <property type="entry name" value="BLL0334 PROTEIN"/>
    <property type="match status" value="1"/>
</dbReference>
<comment type="caution">
    <text evidence="2">The sequence shown here is derived from an EMBL/GenBank/DDBJ whole genome shotgun (WGS) entry which is preliminary data.</text>
</comment>
<feature type="region of interest" description="Disordered" evidence="1">
    <location>
        <begin position="144"/>
        <end position="178"/>
    </location>
</feature>
<gene>
    <name evidence="2" type="ORF">JI739_23650</name>
</gene>
<organism evidence="2 3">
    <name type="scientific">Ramlibacter aurantiacus</name>
    <dbReference type="NCBI Taxonomy" id="2801330"/>
    <lineage>
        <taxon>Bacteria</taxon>
        <taxon>Pseudomonadati</taxon>
        <taxon>Pseudomonadota</taxon>
        <taxon>Betaproteobacteria</taxon>
        <taxon>Burkholderiales</taxon>
        <taxon>Comamonadaceae</taxon>
        <taxon>Ramlibacter</taxon>
    </lineage>
</organism>
<dbReference type="PANTHER" id="PTHR38588:SF1">
    <property type="entry name" value="BLL0334 PROTEIN"/>
    <property type="match status" value="1"/>
</dbReference>
<dbReference type="RefSeq" id="WP_201686491.1">
    <property type="nucleotide sequence ID" value="NZ_JAEQNA010000014.1"/>
</dbReference>
<dbReference type="Pfam" id="PF06240">
    <property type="entry name" value="COXG"/>
    <property type="match status" value="1"/>
</dbReference>
<dbReference type="Gene3D" id="3.30.530.20">
    <property type="match status" value="1"/>
</dbReference>
<dbReference type="AlphaFoldDB" id="A0A937D7I4"/>
<proteinExistence type="predicted"/>
<dbReference type="InterPro" id="IPR023393">
    <property type="entry name" value="START-like_dom_sf"/>
</dbReference>
<evidence type="ECO:0000256" key="1">
    <source>
        <dbReference type="SAM" id="MobiDB-lite"/>
    </source>
</evidence>
<accession>A0A937D7I4</accession>
<sequence>MKISNQQTLPVPRDDAWRALNDTAILQACIPGCESLVCTGVDSYELVVLAAIGPVKARFKGKLALSNKLPPESYELQFEGQGGVAGHGKGQAAVRLEPTADQQTVLHYAATATVGGKIAQIGQRLVDMAAQRMAADFFRNFNEQLQPAPAPQADPEASRPASLWARLTGKPAPDEAAP</sequence>